<dbReference type="EMBL" id="BOPG01000012">
    <property type="protein sequence ID" value="GIJ54767.1"/>
    <property type="molecule type" value="Genomic_DNA"/>
</dbReference>
<dbReference type="SUPFAM" id="SSF55729">
    <property type="entry name" value="Acyl-CoA N-acyltransferases (Nat)"/>
    <property type="match status" value="1"/>
</dbReference>
<dbReference type="InterPro" id="IPR051908">
    <property type="entry name" value="Ribosomal_N-acetyltransferase"/>
</dbReference>
<dbReference type="CDD" id="cd04301">
    <property type="entry name" value="NAT_SF"/>
    <property type="match status" value="1"/>
</dbReference>
<keyword evidence="3" id="KW-1185">Reference proteome</keyword>
<dbReference type="Proteomes" id="UP000612585">
    <property type="component" value="Unassembled WGS sequence"/>
</dbReference>
<dbReference type="GO" id="GO:0008999">
    <property type="term" value="F:protein-N-terminal-alanine acetyltransferase activity"/>
    <property type="evidence" value="ECO:0007669"/>
    <property type="project" value="TreeGrafter"/>
</dbReference>
<name>A0A8J3Z1G3_9ACTN</name>
<sequence>MPRLRFPDPPLAGDVVRLRPWGRADVPAIVRAFDDPAMMRFSWRTAPYTETDARANLVEQEAARVRGEALDLAIVGPGDPDAVLGSVSLHEVRPGQGCAAVGYWLAPEARGRGAATEAVRLLARWAFADLGIARLELTCGPDNEASRHLAERCGFTREGLLRSHVPFKGGRRDSVIYSLLPGELR</sequence>
<dbReference type="Gene3D" id="3.40.630.30">
    <property type="match status" value="1"/>
</dbReference>
<gene>
    <name evidence="2" type="ORF">Vau01_022830</name>
</gene>
<dbReference type="InterPro" id="IPR016181">
    <property type="entry name" value="Acyl_CoA_acyltransferase"/>
</dbReference>
<dbReference type="PANTHER" id="PTHR43441">
    <property type="entry name" value="RIBOSOMAL-PROTEIN-SERINE ACETYLTRANSFERASE"/>
    <property type="match status" value="1"/>
</dbReference>
<organism evidence="2 3">
    <name type="scientific">Virgisporangium aurantiacum</name>
    <dbReference type="NCBI Taxonomy" id="175570"/>
    <lineage>
        <taxon>Bacteria</taxon>
        <taxon>Bacillati</taxon>
        <taxon>Actinomycetota</taxon>
        <taxon>Actinomycetes</taxon>
        <taxon>Micromonosporales</taxon>
        <taxon>Micromonosporaceae</taxon>
        <taxon>Virgisporangium</taxon>
    </lineage>
</organism>
<dbReference type="GO" id="GO:0005737">
    <property type="term" value="C:cytoplasm"/>
    <property type="evidence" value="ECO:0007669"/>
    <property type="project" value="TreeGrafter"/>
</dbReference>
<dbReference type="PROSITE" id="PS51186">
    <property type="entry name" value="GNAT"/>
    <property type="match status" value="1"/>
</dbReference>
<protein>
    <submittedName>
        <fullName evidence="2">N-acetyltransferase</fullName>
    </submittedName>
</protein>
<feature type="domain" description="N-acetyltransferase" evidence="1">
    <location>
        <begin position="16"/>
        <end position="182"/>
    </location>
</feature>
<evidence type="ECO:0000259" key="1">
    <source>
        <dbReference type="PROSITE" id="PS51186"/>
    </source>
</evidence>
<proteinExistence type="predicted"/>
<accession>A0A8J3Z1G3</accession>
<dbReference type="Pfam" id="PF13302">
    <property type="entry name" value="Acetyltransf_3"/>
    <property type="match status" value="1"/>
</dbReference>
<evidence type="ECO:0000313" key="2">
    <source>
        <dbReference type="EMBL" id="GIJ54767.1"/>
    </source>
</evidence>
<evidence type="ECO:0000313" key="3">
    <source>
        <dbReference type="Proteomes" id="UP000612585"/>
    </source>
</evidence>
<dbReference type="RefSeq" id="WP_203990362.1">
    <property type="nucleotide sequence ID" value="NZ_BOPG01000012.1"/>
</dbReference>
<comment type="caution">
    <text evidence="2">The sequence shown here is derived from an EMBL/GenBank/DDBJ whole genome shotgun (WGS) entry which is preliminary data.</text>
</comment>
<dbReference type="PANTHER" id="PTHR43441:SF10">
    <property type="entry name" value="ACETYLTRANSFERASE"/>
    <property type="match status" value="1"/>
</dbReference>
<dbReference type="AlphaFoldDB" id="A0A8J3Z1G3"/>
<reference evidence="2" key="1">
    <citation type="submission" date="2021-01" db="EMBL/GenBank/DDBJ databases">
        <title>Whole genome shotgun sequence of Virgisporangium aurantiacum NBRC 16421.</title>
        <authorList>
            <person name="Komaki H."/>
            <person name="Tamura T."/>
        </authorList>
    </citation>
    <scope>NUCLEOTIDE SEQUENCE</scope>
    <source>
        <strain evidence="2">NBRC 16421</strain>
    </source>
</reference>
<dbReference type="InterPro" id="IPR000182">
    <property type="entry name" value="GNAT_dom"/>
</dbReference>
<dbReference type="GO" id="GO:1990189">
    <property type="term" value="F:protein N-terminal-serine acetyltransferase activity"/>
    <property type="evidence" value="ECO:0007669"/>
    <property type="project" value="TreeGrafter"/>
</dbReference>